<evidence type="ECO:0000259" key="6">
    <source>
        <dbReference type="Pfam" id="PF01609"/>
    </source>
</evidence>
<dbReference type="InterPro" id="IPR008490">
    <property type="entry name" value="Transposase_InsH_N"/>
</dbReference>
<proteinExistence type="inferred from homology"/>
<name>A0A5Q0BM35_9GAMM</name>
<evidence type="ECO:0000259" key="7">
    <source>
        <dbReference type="Pfam" id="PF05598"/>
    </source>
</evidence>
<dbReference type="PANTHER" id="PTHR35604">
    <property type="entry name" value="TRANSPOSASE INSH FOR INSERTION SEQUENCE ELEMENT IS5A-RELATED"/>
    <property type="match status" value="1"/>
</dbReference>
<sequence>MKQTTLLDVLLQQKSRTTRRETFLNAMDQVVPWSELVELIQPVYPASGRGRPPIGIERMLRLYFIQQWYGFSDEGTEDALYDMPLLSRFAGIDLTHERVPDATTLLNFRHLLEEHKLAPVMLGRINALLEAKGLLMREGTIVDATLIAAPPSTKNKSGERDPEMHQTKKGNQWYFGMKAHIGVDAESGLVHTVVGTSAHVSDVVMTSELLHGREQVVIADAGYIGVEKREENTGKTVEWLIAMKRGKLKAMPEGRWKETVREIEKKKAQIRSRVEHPFHVIKNLFHYRKTRYRGLEKNTHQLQILFGLCNLYRSQKRLMGSI</sequence>
<dbReference type="InterPro" id="IPR002559">
    <property type="entry name" value="Transposase_11"/>
</dbReference>
<dbReference type="KEGG" id="mmob:F6R98_03080"/>
<dbReference type="EMBL" id="CP044205">
    <property type="protein sequence ID" value="QFY44919.1"/>
    <property type="molecule type" value="Genomic_DNA"/>
</dbReference>
<dbReference type="PANTHER" id="PTHR35604:SF2">
    <property type="entry name" value="TRANSPOSASE INSH FOR INSERTION SEQUENCE ELEMENT IS5A-RELATED"/>
    <property type="match status" value="1"/>
</dbReference>
<accession>A0A5Q0BM35</accession>
<evidence type="ECO:0000313" key="10">
    <source>
        <dbReference type="EMBL" id="QFY45019.1"/>
    </source>
</evidence>
<dbReference type="Pfam" id="PF05598">
    <property type="entry name" value="DUF772"/>
    <property type="match status" value="1"/>
</dbReference>
<evidence type="ECO:0000313" key="16">
    <source>
        <dbReference type="Proteomes" id="UP000325755"/>
    </source>
</evidence>
<dbReference type="EMBL" id="CP044205">
    <property type="protein sequence ID" value="QFY45104.1"/>
    <property type="molecule type" value="Genomic_DNA"/>
</dbReference>
<dbReference type="KEGG" id="mmob:F6R98_11730"/>
<keyword evidence="4" id="KW-0238">DNA-binding</keyword>
<dbReference type="RefSeq" id="WP_153250884.1">
    <property type="nucleotide sequence ID" value="NZ_CP044205.1"/>
</dbReference>
<evidence type="ECO:0000313" key="13">
    <source>
        <dbReference type="EMBL" id="QFY45104.1"/>
    </source>
</evidence>
<keyword evidence="3" id="KW-0815">Transposition</keyword>
<dbReference type="EMBL" id="CP044205">
    <property type="protein sequence ID" value="QFY45079.1"/>
    <property type="molecule type" value="Genomic_DNA"/>
</dbReference>
<dbReference type="EMBL" id="CP044205">
    <property type="protein sequence ID" value="QFY44995.1"/>
    <property type="molecule type" value="Genomic_DNA"/>
</dbReference>
<dbReference type="Pfam" id="PF01609">
    <property type="entry name" value="DDE_Tnp_1"/>
    <property type="match status" value="1"/>
</dbReference>
<dbReference type="AlphaFoldDB" id="A0A5Q0BM35"/>
<dbReference type="KEGG" id="mmob:F6R98_13590"/>
<dbReference type="GO" id="GO:0004803">
    <property type="term" value="F:transposase activity"/>
    <property type="evidence" value="ECO:0007669"/>
    <property type="project" value="InterPro"/>
</dbReference>
<evidence type="ECO:0000313" key="8">
    <source>
        <dbReference type="EMBL" id="QFY44919.1"/>
    </source>
</evidence>
<dbReference type="EMBL" id="CP044205">
    <property type="protein sequence ID" value="QFY45019.1"/>
    <property type="molecule type" value="Genomic_DNA"/>
</dbReference>
<dbReference type="FunCoup" id="A0A5Q0BM35">
    <property type="interactions" value="6"/>
</dbReference>
<evidence type="ECO:0000256" key="3">
    <source>
        <dbReference type="ARBA" id="ARBA00022578"/>
    </source>
</evidence>
<dbReference type="GO" id="GO:0006313">
    <property type="term" value="P:DNA transposition"/>
    <property type="evidence" value="ECO:0007669"/>
    <property type="project" value="InterPro"/>
</dbReference>
<dbReference type="GO" id="GO:0003677">
    <property type="term" value="F:DNA binding"/>
    <property type="evidence" value="ECO:0007669"/>
    <property type="project" value="UniProtKB-KW"/>
</dbReference>
<evidence type="ECO:0000256" key="4">
    <source>
        <dbReference type="ARBA" id="ARBA00023125"/>
    </source>
</evidence>
<evidence type="ECO:0000256" key="5">
    <source>
        <dbReference type="ARBA" id="ARBA00023172"/>
    </source>
</evidence>
<dbReference type="EMBL" id="CP044205">
    <property type="protein sequence ID" value="QFY45213.1"/>
    <property type="molecule type" value="Genomic_DNA"/>
</dbReference>
<comment type="similarity">
    <text evidence="2">Belongs to the transposase 11 family.</text>
</comment>
<evidence type="ECO:0000256" key="2">
    <source>
        <dbReference type="ARBA" id="ARBA00010075"/>
    </source>
</evidence>
<protein>
    <submittedName>
        <fullName evidence="9">IS5 family transposase</fullName>
    </submittedName>
</protein>
<dbReference type="EMBL" id="CP044205">
    <property type="protein sequence ID" value="QFY45057.1"/>
    <property type="molecule type" value="Genomic_DNA"/>
</dbReference>
<evidence type="ECO:0000313" key="11">
    <source>
        <dbReference type="EMBL" id="QFY45057.1"/>
    </source>
</evidence>
<keyword evidence="5" id="KW-0233">DNA recombination</keyword>
<evidence type="ECO:0000256" key="1">
    <source>
        <dbReference type="ARBA" id="ARBA00003544"/>
    </source>
</evidence>
<dbReference type="KEGG" id="mmob:F6R98_07535"/>
<evidence type="ECO:0000313" key="9">
    <source>
        <dbReference type="EMBL" id="QFY44995.1"/>
    </source>
</evidence>
<dbReference type="OrthoDB" id="5560611at2"/>
<dbReference type="InterPro" id="IPR047959">
    <property type="entry name" value="Transpos_IS5"/>
</dbReference>
<feature type="domain" description="Transposase IS4-like" evidence="6">
    <location>
        <begin position="137"/>
        <end position="311"/>
    </location>
</feature>
<dbReference type="KEGG" id="mmob:F6R98_08820"/>
<feature type="domain" description="Transposase InsH N-terminal" evidence="7">
    <location>
        <begin position="18"/>
        <end position="110"/>
    </location>
</feature>
<organism evidence="9 16">
    <name type="scientific">Candidatus Methylospira mobilis</name>
    <dbReference type="NCBI Taxonomy" id="1808979"/>
    <lineage>
        <taxon>Bacteria</taxon>
        <taxon>Pseudomonadati</taxon>
        <taxon>Pseudomonadota</taxon>
        <taxon>Gammaproteobacteria</taxon>
        <taxon>Methylococcales</taxon>
        <taxon>Methylococcaceae</taxon>
        <taxon>Candidatus Methylospira</taxon>
    </lineage>
</organism>
<evidence type="ECO:0000313" key="15">
    <source>
        <dbReference type="EMBL" id="QFY45213.1"/>
    </source>
</evidence>
<evidence type="ECO:0000313" key="14">
    <source>
        <dbReference type="EMBL" id="QFY45115.1"/>
    </source>
</evidence>
<gene>
    <name evidence="8" type="ORF">F6R98_03080</name>
    <name evidence="9" type="ORF">F6R98_07535</name>
    <name evidence="10" type="ORF">F6R98_08820</name>
    <name evidence="11" type="ORF">F6R98_10875</name>
    <name evidence="12" type="ORF">F6R98_11730</name>
    <name evidence="13" type="ORF">F6R98_12840</name>
    <name evidence="14" type="ORF">F6R98_13590</name>
    <name evidence="15" type="ORF">F6R98_19745</name>
</gene>
<dbReference type="EMBL" id="CP044205">
    <property type="protein sequence ID" value="QFY45115.1"/>
    <property type="molecule type" value="Genomic_DNA"/>
</dbReference>
<evidence type="ECO:0000313" key="12">
    <source>
        <dbReference type="EMBL" id="QFY45079.1"/>
    </source>
</evidence>
<keyword evidence="16" id="KW-1185">Reference proteome</keyword>
<dbReference type="Proteomes" id="UP000325755">
    <property type="component" value="Chromosome"/>
</dbReference>
<reference evidence="9 16" key="1">
    <citation type="submission" date="2019-09" db="EMBL/GenBank/DDBJ databases">
        <title>Ecophysiology of the spiral-shaped methanotroph Methylospira mobilis as revealed by the complete genome sequence.</title>
        <authorList>
            <person name="Oshkin I.Y."/>
            <person name="Dedysh S.N."/>
            <person name="Miroshnikov K."/>
            <person name="Danilova O.V."/>
            <person name="Hakobyan A."/>
            <person name="Liesack W."/>
        </authorList>
    </citation>
    <scope>NUCLEOTIDE SEQUENCE [LARGE SCALE GENOMIC DNA]</scope>
    <source>
        <strain evidence="9 16">Shm1</strain>
    </source>
</reference>
<dbReference type="KEGG" id="mmob:F6R98_12840"/>
<dbReference type="KEGG" id="mmob:F6R98_19745"/>
<dbReference type="NCBIfam" id="NF033581">
    <property type="entry name" value="transpos_IS5_4"/>
    <property type="match status" value="1"/>
</dbReference>
<comment type="function">
    <text evidence="1">Involved in the transposition of the insertion sequence IS5.</text>
</comment>
<dbReference type="KEGG" id="mmob:F6R98_10875"/>